<accession>A0A545SZX8</accession>
<evidence type="ECO:0000313" key="3">
    <source>
        <dbReference type="Proteomes" id="UP000319732"/>
    </source>
</evidence>
<dbReference type="EMBL" id="VHSG01000024">
    <property type="protein sequence ID" value="TQV70525.1"/>
    <property type="molecule type" value="Genomic_DNA"/>
</dbReference>
<feature type="transmembrane region" description="Helical" evidence="1">
    <location>
        <begin position="94"/>
        <end position="115"/>
    </location>
</feature>
<organism evidence="2 3">
    <name type="scientific">Exilibacterium tricleocarpae</name>
    <dbReference type="NCBI Taxonomy" id="2591008"/>
    <lineage>
        <taxon>Bacteria</taxon>
        <taxon>Pseudomonadati</taxon>
        <taxon>Pseudomonadota</taxon>
        <taxon>Gammaproteobacteria</taxon>
        <taxon>Cellvibrionales</taxon>
        <taxon>Cellvibrionaceae</taxon>
        <taxon>Exilibacterium</taxon>
    </lineage>
</organism>
<gene>
    <name evidence="2" type="ORF">FKG94_21115</name>
</gene>
<proteinExistence type="predicted"/>
<evidence type="ECO:0000313" key="2">
    <source>
        <dbReference type="EMBL" id="TQV70525.1"/>
    </source>
</evidence>
<dbReference type="Proteomes" id="UP000319732">
    <property type="component" value="Unassembled WGS sequence"/>
</dbReference>
<dbReference type="AlphaFoldDB" id="A0A545SZX8"/>
<dbReference type="PANTHER" id="PTHR34289:SF8">
    <property type="entry name" value="DUF819 DOMAIN-CONTAINING PROTEIN"/>
    <property type="match status" value="1"/>
</dbReference>
<feature type="transmembrane region" description="Helical" evidence="1">
    <location>
        <begin position="162"/>
        <end position="180"/>
    </location>
</feature>
<feature type="transmembrane region" description="Helical" evidence="1">
    <location>
        <begin position="211"/>
        <end position="231"/>
    </location>
</feature>
<evidence type="ECO:0000256" key="1">
    <source>
        <dbReference type="SAM" id="Phobius"/>
    </source>
</evidence>
<feature type="transmembrane region" description="Helical" evidence="1">
    <location>
        <begin position="352"/>
        <end position="378"/>
    </location>
</feature>
<keyword evidence="1" id="KW-0472">Membrane</keyword>
<sequence length="379" mass="39561">MQALISPDWTFALWGVLFTIAGLGFWVDTTAFGKRVSGIGLVMIAAMILSNLGLVPMSAPTYNAIFTYLVPVAIPLLLYKANLRRVIPETGGMLAAYLFGVMGTVLGVVVSFYLLPLGEWAPQLAGVMASTYIGGSMNFVAVGTMLEVDEAVLTAGAAADNVMGTLYLVALAVMPTLLVLRRWLPSKIADAAEAGEHTATGGFADGATINLVHIAFGLALSLVICALSTWMATLLGVANYAILFITVITVAIANIFHDAMARLTGHLEVGMLLMYVFFVVIGLGADIRAMIDSAMWVALLALITISSHLVVILVASKLCKLDLAEVIIASNACVAGPPTAAAMAAGRGWNTLVTPGVLCGTFGYVIASFLGIFIAGLLA</sequence>
<keyword evidence="3" id="KW-1185">Reference proteome</keyword>
<name>A0A545SZX8_9GAMM</name>
<comment type="caution">
    <text evidence="2">The sequence shown here is derived from an EMBL/GenBank/DDBJ whole genome shotgun (WGS) entry which is preliminary data.</text>
</comment>
<keyword evidence="1" id="KW-1133">Transmembrane helix</keyword>
<dbReference type="PANTHER" id="PTHR34289">
    <property type="entry name" value="PROTEIN, PUTATIVE (DUF819)-RELATED"/>
    <property type="match status" value="1"/>
</dbReference>
<keyword evidence="1" id="KW-0812">Transmembrane</keyword>
<dbReference type="InterPro" id="IPR008537">
    <property type="entry name" value="DUF819"/>
</dbReference>
<dbReference type="Pfam" id="PF05684">
    <property type="entry name" value="DUF819"/>
    <property type="match status" value="1"/>
</dbReference>
<feature type="transmembrane region" description="Helical" evidence="1">
    <location>
        <begin position="12"/>
        <end position="32"/>
    </location>
</feature>
<feature type="transmembrane region" description="Helical" evidence="1">
    <location>
        <begin position="326"/>
        <end position="346"/>
    </location>
</feature>
<dbReference type="RefSeq" id="WP_142928935.1">
    <property type="nucleotide sequence ID" value="NZ_ML660102.1"/>
</dbReference>
<feature type="transmembrane region" description="Helical" evidence="1">
    <location>
        <begin position="293"/>
        <end position="314"/>
    </location>
</feature>
<protein>
    <submittedName>
        <fullName evidence="2">DUF819 family protein</fullName>
    </submittedName>
</protein>
<dbReference type="OrthoDB" id="653763at2"/>
<reference evidence="2 3" key="1">
    <citation type="submission" date="2019-06" db="EMBL/GenBank/DDBJ databases">
        <title>Whole genome sequence for Cellvibrionaceae sp. R142.</title>
        <authorList>
            <person name="Wang G."/>
        </authorList>
    </citation>
    <scope>NUCLEOTIDE SEQUENCE [LARGE SCALE GENOMIC DNA]</scope>
    <source>
        <strain evidence="2 3">R142</strain>
    </source>
</reference>
<feature type="transmembrane region" description="Helical" evidence="1">
    <location>
        <begin position="237"/>
        <end position="257"/>
    </location>
</feature>
<feature type="transmembrane region" description="Helical" evidence="1">
    <location>
        <begin position="39"/>
        <end position="59"/>
    </location>
</feature>
<feature type="transmembrane region" description="Helical" evidence="1">
    <location>
        <begin position="269"/>
        <end position="287"/>
    </location>
</feature>